<evidence type="ECO:0000259" key="3">
    <source>
        <dbReference type="Pfam" id="PF01551"/>
    </source>
</evidence>
<organism evidence="5 6">
    <name type="scientific">Solirubrobacter pauli</name>
    <dbReference type="NCBI Taxonomy" id="166793"/>
    <lineage>
        <taxon>Bacteria</taxon>
        <taxon>Bacillati</taxon>
        <taxon>Actinomycetota</taxon>
        <taxon>Thermoleophilia</taxon>
        <taxon>Solirubrobacterales</taxon>
        <taxon>Solirubrobacteraceae</taxon>
        <taxon>Solirubrobacter</taxon>
    </lineage>
</organism>
<evidence type="ECO:0000256" key="1">
    <source>
        <dbReference type="ARBA" id="ARBA00022729"/>
    </source>
</evidence>
<dbReference type="SUPFAM" id="SSF51261">
    <property type="entry name" value="Duplicated hybrid motif"/>
    <property type="match status" value="1"/>
</dbReference>
<dbReference type="InterPro" id="IPR057309">
    <property type="entry name" value="PcsB_CC"/>
</dbReference>
<accession>A0A660KXY2</accession>
<dbReference type="OrthoDB" id="5244067at2"/>
<evidence type="ECO:0000313" key="6">
    <source>
        <dbReference type="Proteomes" id="UP000278962"/>
    </source>
</evidence>
<dbReference type="RefSeq" id="WP_121253396.1">
    <property type="nucleotide sequence ID" value="NZ_RBIL01000002.1"/>
</dbReference>
<dbReference type="PANTHER" id="PTHR21666:SF289">
    <property type="entry name" value="L-ALA--D-GLU ENDOPEPTIDASE"/>
    <property type="match status" value="1"/>
</dbReference>
<dbReference type="CDD" id="cd12797">
    <property type="entry name" value="M23_peptidase"/>
    <property type="match status" value="1"/>
</dbReference>
<dbReference type="PANTHER" id="PTHR21666">
    <property type="entry name" value="PEPTIDASE-RELATED"/>
    <property type="match status" value="1"/>
</dbReference>
<dbReference type="InterPro" id="IPR050570">
    <property type="entry name" value="Cell_wall_metabolism_enzyme"/>
</dbReference>
<feature type="coiled-coil region" evidence="2">
    <location>
        <begin position="76"/>
        <end position="117"/>
    </location>
</feature>
<dbReference type="Pfam" id="PF24568">
    <property type="entry name" value="CC_PcsB"/>
    <property type="match status" value="1"/>
</dbReference>
<dbReference type="EMBL" id="RBIL01000002">
    <property type="protein sequence ID" value="RKQ86008.1"/>
    <property type="molecule type" value="Genomic_DNA"/>
</dbReference>
<keyword evidence="2" id="KW-0175">Coiled coil</keyword>
<evidence type="ECO:0000259" key="4">
    <source>
        <dbReference type="Pfam" id="PF24568"/>
    </source>
</evidence>
<dbReference type="InterPro" id="IPR011055">
    <property type="entry name" value="Dup_hybrid_motif"/>
</dbReference>
<keyword evidence="6" id="KW-1185">Reference proteome</keyword>
<dbReference type="Gene3D" id="6.10.250.3150">
    <property type="match status" value="1"/>
</dbReference>
<dbReference type="InterPro" id="IPR016047">
    <property type="entry name" value="M23ase_b-sheet_dom"/>
</dbReference>
<proteinExistence type="predicted"/>
<name>A0A660KXY2_9ACTN</name>
<feature type="domain" description="M23ase beta-sheet core" evidence="3">
    <location>
        <begin position="291"/>
        <end position="385"/>
    </location>
</feature>
<protein>
    <submittedName>
        <fullName evidence="5">Peptidase M23-like protein</fullName>
    </submittedName>
</protein>
<dbReference type="Proteomes" id="UP000278962">
    <property type="component" value="Unassembled WGS sequence"/>
</dbReference>
<evidence type="ECO:0000256" key="2">
    <source>
        <dbReference type="SAM" id="Coils"/>
    </source>
</evidence>
<feature type="domain" description="Peptidoglycan hydrolase PcsB coiled-coil" evidence="4">
    <location>
        <begin position="106"/>
        <end position="173"/>
    </location>
</feature>
<evidence type="ECO:0000313" key="5">
    <source>
        <dbReference type="EMBL" id="RKQ86008.1"/>
    </source>
</evidence>
<gene>
    <name evidence="5" type="ORF">C8N24_4016</name>
</gene>
<sequence>MSHGRLILALVAVPFVVWLFLPVASNGQQLQRKIEQKRGEIEAKKRRERSLTSTIEGYSRRINTLQGDISTLQGRQTKIEADLANKRAELSRLQEELRKERARLTRLRARLAESRAALKDRLVYLYKADEPDLVTVILESEGFADLITRTEFMQRVSQQDARILDRVVKAKAEATATEKRLDRFEARQRKVTKIVSQRRLEVLAIKNRLVDRREQFEATRSDKRQALVSTRTSRKKLESHLVSLQKEEQRIQARLAGFSSAPGPIRRGNGSMIWPVGGTFTSPFGQRWGRLHAGIDIAAPVGTPIRAAESGKVVLASWTGGYGNYTCIQHGGALSTCYAHQVRYGTSVGANVSKGDVIGYVGNTGNSTGAHLHFETRVGGNPVDPMGYL</sequence>
<dbReference type="Gene3D" id="2.70.70.10">
    <property type="entry name" value="Glucose Permease (Domain IIA)"/>
    <property type="match status" value="1"/>
</dbReference>
<dbReference type="Pfam" id="PF01551">
    <property type="entry name" value="Peptidase_M23"/>
    <property type="match status" value="1"/>
</dbReference>
<keyword evidence="1" id="KW-0732">Signal</keyword>
<reference evidence="5 6" key="1">
    <citation type="submission" date="2018-10" db="EMBL/GenBank/DDBJ databases">
        <title>Genomic Encyclopedia of Archaeal and Bacterial Type Strains, Phase II (KMG-II): from individual species to whole genera.</title>
        <authorList>
            <person name="Goeker M."/>
        </authorList>
    </citation>
    <scope>NUCLEOTIDE SEQUENCE [LARGE SCALE GENOMIC DNA]</scope>
    <source>
        <strain evidence="5 6">DSM 14954</strain>
    </source>
</reference>
<comment type="caution">
    <text evidence="5">The sequence shown here is derived from an EMBL/GenBank/DDBJ whole genome shotgun (WGS) entry which is preliminary data.</text>
</comment>
<dbReference type="AlphaFoldDB" id="A0A660KXY2"/>
<dbReference type="GO" id="GO:0004222">
    <property type="term" value="F:metalloendopeptidase activity"/>
    <property type="evidence" value="ECO:0007669"/>
    <property type="project" value="TreeGrafter"/>
</dbReference>